<feature type="coiled-coil region" evidence="4">
    <location>
        <begin position="105"/>
        <end position="144"/>
    </location>
</feature>
<evidence type="ECO:0000313" key="8">
    <source>
        <dbReference type="Proteomes" id="UP000027138"/>
    </source>
</evidence>
<dbReference type="Pfam" id="PF20669">
    <property type="entry name" value="Exo70_N"/>
    <property type="match status" value="1"/>
</dbReference>
<dbReference type="InterPro" id="IPR046364">
    <property type="entry name" value="Exo70_C"/>
</dbReference>
<dbReference type="GO" id="GO:0006887">
    <property type="term" value="P:exocytosis"/>
    <property type="evidence" value="ECO:0007669"/>
    <property type="project" value="UniProtKB-KW"/>
</dbReference>
<evidence type="ECO:0000256" key="5">
    <source>
        <dbReference type="SAM" id="MobiDB-lite"/>
    </source>
</evidence>
<keyword evidence="2 3" id="KW-0813">Transport</keyword>
<keyword evidence="4" id="KW-0175">Coiled coil</keyword>
<evidence type="ECO:0000256" key="4">
    <source>
        <dbReference type="SAM" id="Coils"/>
    </source>
</evidence>
<dbReference type="AlphaFoldDB" id="A0A067JTQ1"/>
<evidence type="ECO:0000256" key="1">
    <source>
        <dbReference type="ARBA" id="ARBA00006756"/>
    </source>
</evidence>
<evidence type="ECO:0000256" key="3">
    <source>
        <dbReference type="RuleBase" id="RU365026"/>
    </source>
</evidence>
<keyword evidence="8" id="KW-1185">Reference proteome</keyword>
<dbReference type="Proteomes" id="UP000027138">
    <property type="component" value="Unassembled WGS sequence"/>
</dbReference>
<dbReference type="EMBL" id="KK914862">
    <property type="protein sequence ID" value="KDP27242.1"/>
    <property type="molecule type" value="Genomic_DNA"/>
</dbReference>
<dbReference type="SUPFAM" id="SSF74788">
    <property type="entry name" value="Cullin repeat-like"/>
    <property type="match status" value="1"/>
</dbReference>
<protein>
    <recommendedName>
        <fullName evidence="3">Exocyst subunit Exo70 family protein</fullName>
    </recommendedName>
</protein>
<sequence length="650" mass="74602">MGDCRSVIPELEREEDLIAAAKHIARALGSKKNLTDDAKKILADLSTQLSSMTTVNENKVEGISEMEGRLNVIQEKIMSWETDQSMIWDSGPDEATDYLNAVDDARKLAEQLETLSLDKADEEKELLRRVHDILQIAMVRLEEEFKHILVQNRQPFEPEHVSFRSSEEDTADFGSVISLGDDSVEESINRDSVSRTSEEFIIDLVNPEVIPDLRCVANLMFISNYGHECSQAYISVRRDALDECLFILEMEKLSIEDVLKLEWGSLNSKIKRWVRAMKIFVRVYLASEKWLTEQIFGEHGTVNLVYFAEASKASMLQLLNFGEAVSIGPHKPEKLFLILDMYEVLADLLPDIDSLYSDEIGFCVRMECREVLGRLGNAVKAAFLEFENAIATSVSPNPFAGGGIHHLTRYVMNYVNTLTDYRDTLNFLLKDRNREDPISLSPDMSPPAEEEKTSEGTYDASPMAFHFRSVAAILECNLDDKAKLYRDASLQHIFLMNNIHYMAQKVKNSELRHIFGDDWIRKRNWKFQQHALNYERATWGPVLSLLKDEGNSNSDSISKTLLKERFRSFYLAFEEVYRTQTAWIIPDPELREDLQISTSVRVIQAYRTFVGRHSNQVSDKHIKYSADDLQNYLLDLFQGSQRSLHNPHRR</sequence>
<name>A0A067JTQ1_JATCU</name>
<comment type="function">
    <text evidence="3">Component of the exocyst complex.</text>
</comment>
<evidence type="ECO:0000256" key="2">
    <source>
        <dbReference type="ARBA" id="ARBA00022448"/>
    </source>
</evidence>
<dbReference type="GO" id="GO:0015031">
    <property type="term" value="P:protein transport"/>
    <property type="evidence" value="ECO:0007669"/>
    <property type="project" value="UniProtKB-KW"/>
</dbReference>
<dbReference type="PANTHER" id="PTHR12542:SF49">
    <property type="entry name" value="EXOCYST SUBUNIT EXO70 FAMILY PROTEIN"/>
    <property type="match status" value="1"/>
</dbReference>
<feature type="domain" description="Exocyst complex subunit Exo70 C-terminal" evidence="6">
    <location>
        <begin position="271"/>
        <end position="635"/>
    </location>
</feature>
<accession>A0A067JTQ1</accession>
<dbReference type="PANTHER" id="PTHR12542">
    <property type="entry name" value="EXOCYST COMPLEX PROTEIN EXO70"/>
    <property type="match status" value="1"/>
</dbReference>
<dbReference type="OrthoDB" id="1922221at2759"/>
<organism evidence="7 8">
    <name type="scientific">Jatropha curcas</name>
    <name type="common">Barbados nut</name>
    <dbReference type="NCBI Taxonomy" id="180498"/>
    <lineage>
        <taxon>Eukaryota</taxon>
        <taxon>Viridiplantae</taxon>
        <taxon>Streptophyta</taxon>
        <taxon>Embryophyta</taxon>
        <taxon>Tracheophyta</taxon>
        <taxon>Spermatophyta</taxon>
        <taxon>Magnoliopsida</taxon>
        <taxon>eudicotyledons</taxon>
        <taxon>Gunneridae</taxon>
        <taxon>Pentapetalae</taxon>
        <taxon>rosids</taxon>
        <taxon>fabids</taxon>
        <taxon>Malpighiales</taxon>
        <taxon>Euphorbiaceae</taxon>
        <taxon>Crotonoideae</taxon>
        <taxon>Jatropheae</taxon>
        <taxon>Jatropha</taxon>
    </lineage>
</organism>
<dbReference type="GO" id="GO:0000145">
    <property type="term" value="C:exocyst"/>
    <property type="evidence" value="ECO:0007669"/>
    <property type="project" value="InterPro"/>
</dbReference>
<dbReference type="GO" id="GO:0005546">
    <property type="term" value="F:phosphatidylinositol-4,5-bisphosphate binding"/>
    <property type="evidence" value="ECO:0007669"/>
    <property type="project" value="InterPro"/>
</dbReference>
<comment type="similarity">
    <text evidence="1 3">Belongs to the EXO70 family.</text>
</comment>
<keyword evidence="3" id="KW-0653">Protein transport</keyword>
<evidence type="ECO:0000259" key="6">
    <source>
        <dbReference type="Pfam" id="PF03081"/>
    </source>
</evidence>
<proteinExistence type="inferred from homology"/>
<evidence type="ECO:0000313" key="7">
    <source>
        <dbReference type="EMBL" id="KDP27242.1"/>
    </source>
</evidence>
<gene>
    <name evidence="7" type="ORF">JCGZ_19941</name>
</gene>
<feature type="region of interest" description="Disordered" evidence="5">
    <location>
        <begin position="437"/>
        <end position="456"/>
    </location>
</feature>
<dbReference type="Pfam" id="PF03081">
    <property type="entry name" value="Exo70_C"/>
    <property type="match status" value="1"/>
</dbReference>
<dbReference type="InterPro" id="IPR004140">
    <property type="entry name" value="Exo70"/>
</dbReference>
<keyword evidence="3" id="KW-0268">Exocytosis</keyword>
<dbReference type="Gene3D" id="1.20.1280.170">
    <property type="entry name" value="Exocyst complex component Exo70"/>
    <property type="match status" value="1"/>
</dbReference>
<reference evidence="7 8" key="1">
    <citation type="journal article" date="2014" name="PLoS ONE">
        <title>Global Analysis of Gene Expression Profiles in Physic Nut (Jatropha curcas L.) Seedlings Exposed to Salt Stress.</title>
        <authorList>
            <person name="Zhang L."/>
            <person name="Zhang C."/>
            <person name="Wu P."/>
            <person name="Chen Y."/>
            <person name="Li M."/>
            <person name="Jiang H."/>
            <person name="Wu G."/>
        </authorList>
    </citation>
    <scope>NUCLEOTIDE SEQUENCE [LARGE SCALE GENOMIC DNA]</scope>
    <source>
        <strain evidence="8">cv. GZQX0401</strain>
        <tissue evidence="7">Young leaves</tissue>
    </source>
</reference>
<dbReference type="InterPro" id="IPR016159">
    <property type="entry name" value="Cullin_repeat-like_dom_sf"/>
</dbReference>
<dbReference type="STRING" id="180498.A0A067JTQ1"/>